<feature type="domain" description="O-antigen ligase-related" evidence="6">
    <location>
        <begin position="202"/>
        <end position="369"/>
    </location>
</feature>
<feature type="transmembrane region" description="Helical" evidence="5">
    <location>
        <begin position="125"/>
        <end position="143"/>
    </location>
</feature>
<keyword evidence="2 5" id="KW-0812">Transmembrane</keyword>
<dbReference type="Proteomes" id="UP000198860">
    <property type="component" value="Unassembled WGS sequence"/>
</dbReference>
<evidence type="ECO:0000256" key="2">
    <source>
        <dbReference type="ARBA" id="ARBA00022692"/>
    </source>
</evidence>
<reference evidence="8" key="1">
    <citation type="submission" date="2016-10" db="EMBL/GenBank/DDBJ databases">
        <authorList>
            <person name="Varghese N."/>
            <person name="Submissions S."/>
        </authorList>
    </citation>
    <scope>NUCLEOTIDE SEQUENCE [LARGE SCALE GENOMIC DNA]</scope>
    <source>
        <strain evidence="8">CGMCC 1.3703</strain>
    </source>
</reference>
<evidence type="ECO:0000256" key="3">
    <source>
        <dbReference type="ARBA" id="ARBA00022989"/>
    </source>
</evidence>
<evidence type="ECO:0000256" key="5">
    <source>
        <dbReference type="SAM" id="Phobius"/>
    </source>
</evidence>
<name>A0A1H0KJZ3_HALAD</name>
<keyword evidence="8" id="KW-1185">Reference proteome</keyword>
<dbReference type="Pfam" id="PF04932">
    <property type="entry name" value="Wzy_C"/>
    <property type="match status" value="1"/>
</dbReference>
<evidence type="ECO:0000313" key="7">
    <source>
        <dbReference type="EMBL" id="SDO56080.1"/>
    </source>
</evidence>
<dbReference type="RefSeq" id="WP_089651928.1">
    <property type="nucleotide sequence ID" value="NZ_FNIZ01000006.1"/>
</dbReference>
<feature type="transmembrane region" description="Helical" evidence="5">
    <location>
        <begin position="96"/>
        <end position="113"/>
    </location>
</feature>
<protein>
    <recommendedName>
        <fullName evidence="6">O-antigen ligase-related domain-containing protein</fullName>
    </recommendedName>
</protein>
<organism evidence="7 8">
    <name type="scientific">Halobacillus aidingensis</name>
    <dbReference type="NCBI Taxonomy" id="240303"/>
    <lineage>
        <taxon>Bacteria</taxon>
        <taxon>Bacillati</taxon>
        <taxon>Bacillota</taxon>
        <taxon>Bacilli</taxon>
        <taxon>Bacillales</taxon>
        <taxon>Bacillaceae</taxon>
        <taxon>Halobacillus</taxon>
    </lineage>
</organism>
<feature type="transmembrane region" description="Helical" evidence="5">
    <location>
        <begin position="12"/>
        <end position="32"/>
    </location>
</feature>
<gene>
    <name evidence="7" type="ORF">SAMN05421677_10640</name>
</gene>
<feature type="transmembrane region" description="Helical" evidence="5">
    <location>
        <begin position="251"/>
        <end position="272"/>
    </location>
</feature>
<feature type="transmembrane region" description="Helical" evidence="5">
    <location>
        <begin position="38"/>
        <end position="58"/>
    </location>
</feature>
<dbReference type="STRING" id="240303.SAMN05421677_10640"/>
<evidence type="ECO:0000259" key="6">
    <source>
        <dbReference type="Pfam" id="PF04932"/>
    </source>
</evidence>
<feature type="transmembrane region" description="Helical" evidence="5">
    <location>
        <begin position="357"/>
        <end position="377"/>
    </location>
</feature>
<dbReference type="InterPro" id="IPR007016">
    <property type="entry name" value="O-antigen_ligase-rel_domated"/>
</dbReference>
<keyword evidence="3 5" id="KW-1133">Transmembrane helix</keyword>
<feature type="transmembrane region" description="Helical" evidence="5">
    <location>
        <begin position="384"/>
        <end position="402"/>
    </location>
</feature>
<feature type="transmembrane region" description="Helical" evidence="5">
    <location>
        <begin position="70"/>
        <end position="90"/>
    </location>
</feature>
<comment type="subcellular location">
    <subcellularLocation>
        <location evidence="1">Membrane</location>
        <topology evidence="1">Multi-pass membrane protein</topology>
    </subcellularLocation>
</comment>
<dbReference type="AlphaFoldDB" id="A0A1H0KJZ3"/>
<evidence type="ECO:0000256" key="4">
    <source>
        <dbReference type="ARBA" id="ARBA00023136"/>
    </source>
</evidence>
<dbReference type="GO" id="GO:0016020">
    <property type="term" value="C:membrane"/>
    <property type="evidence" value="ECO:0007669"/>
    <property type="project" value="UniProtKB-SubCell"/>
</dbReference>
<evidence type="ECO:0000313" key="8">
    <source>
        <dbReference type="Proteomes" id="UP000198860"/>
    </source>
</evidence>
<feature type="transmembrane region" description="Helical" evidence="5">
    <location>
        <begin position="218"/>
        <end position="235"/>
    </location>
</feature>
<sequence length="441" mass="50211">MITAKKNDKGLYQNISLSLIIAMFYIFFSLSGSTGQKSLYISIGLLILWVTVALLSNAEAFYNAISTRQVKAFIVYLFFYTFTAVFVGGVVYTLKLVGSALIMFSPMIIYLYYRRLDPKKLKLILIVSLIFFCYLVINSLLFYSIHENAARQLAAGTEKFGDLAIGGGYTLAYGSTILGIYLIDLLFNSVIKKKKYKIITIIAIVLLCYLVISTKSTLTILWFFIGAILSLFLRYPSFKNGLDLEKNKNNFLLNLFKIISFLFLAVLFFISYEKIGLWILNQTIGSSDVVSMRLRDIGESMAFGIQNSEYLKMRLEIPLKSLSSFLDNPLVGRGFEYGYAWEDTYLYLGGHSEWADAIGRMGILGGVPYFLIFLFAVKDERRFSGNYIPVTYGWTFLLLGIFNPLSGFPTMFTLMFIIPSLSFFLFNRFKKYQENANIQVK</sequence>
<feature type="transmembrane region" description="Helical" evidence="5">
    <location>
        <begin position="408"/>
        <end position="426"/>
    </location>
</feature>
<feature type="transmembrane region" description="Helical" evidence="5">
    <location>
        <begin position="163"/>
        <end position="183"/>
    </location>
</feature>
<keyword evidence="4 5" id="KW-0472">Membrane</keyword>
<evidence type="ECO:0000256" key="1">
    <source>
        <dbReference type="ARBA" id="ARBA00004141"/>
    </source>
</evidence>
<proteinExistence type="predicted"/>
<dbReference type="EMBL" id="FNIZ01000006">
    <property type="protein sequence ID" value="SDO56080.1"/>
    <property type="molecule type" value="Genomic_DNA"/>
</dbReference>
<feature type="transmembrane region" description="Helical" evidence="5">
    <location>
        <begin position="195"/>
        <end position="212"/>
    </location>
</feature>
<accession>A0A1H0KJZ3</accession>